<dbReference type="InterPro" id="IPR001789">
    <property type="entry name" value="Sig_transdc_resp-reg_receiver"/>
</dbReference>
<evidence type="ECO:0000256" key="1">
    <source>
        <dbReference type="ARBA" id="ARBA00022553"/>
    </source>
</evidence>
<dbReference type="GO" id="GO:0006355">
    <property type="term" value="P:regulation of DNA-templated transcription"/>
    <property type="evidence" value="ECO:0007669"/>
    <property type="project" value="InterPro"/>
</dbReference>
<keyword evidence="3" id="KW-0805">Transcription regulation</keyword>
<dbReference type="GO" id="GO:0032993">
    <property type="term" value="C:protein-DNA complex"/>
    <property type="evidence" value="ECO:0007669"/>
    <property type="project" value="TreeGrafter"/>
</dbReference>
<evidence type="ECO:0000313" key="10">
    <source>
        <dbReference type="EMBL" id="PBK05131.1"/>
    </source>
</evidence>
<dbReference type="InterPro" id="IPR039420">
    <property type="entry name" value="WalR-like"/>
</dbReference>
<keyword evidence="4 7" id="KW-0238">DNA-binding</keyword>
<gene>
    <name evidence="10" type="ORF">CNQ84_04890</name>
</gene>
<evidence type="ECO:0000256" key="2">
    <source>
        <dbReference type="ARBA" id="ARBA00023012"/>
    </source>
</evidence>
<dbReference type="Pfam" id="PF00072">
    <property type="entry name" value="Response_reg"/>
    <property type="match status" value="1"/>
</dbReference>
<dbReference type="Proteomes" id="UP000242313">
    <property type="component" value="Unassembled WGS sequence"/>
</dbReference>
<proteinExistence type="predicted"/>
<dbReference type="PANTHER" id="PTHR48111:SF67">
    <property type="entry name" value="TRANSCRIPTIONAL REGULATORY PROTEIN TCTD"/>
    <property type="match status" value="1"/>
</dbReference>
<dbReference type="InterPro" id="IPR011006">
    <property type="entry name" value="CheY-like_superfamily"/>
</dbReference>
<name>A0A2A3MK07_9PSED</name>
<dbReference type="GO" id="GO:0005829">
    <property type="term" value="C:cytosol"/>
    <property type="evidence" value="ECO:0007669"/>
    <property type="project" value="TreeGrafter"/>
</dbReference>
<keyword evidence="11" id="KW-1185">Reference proteome</keyword>
<feature type="domain" description="Response regulatory" evidence="8">
    <location>
        <begin position="2"/>
        <end position="117"/>
    </location>
</feature>
<organism evidence="10 11">
    <name type="scientific">Pseudomonas abyssi</name>
    <dbReference type="NCBI Taxonomy" id="170540"/>
    <lineage>
        <taxon>Bacteria</taxon>
        <taxon>Pseudomonadati</taxon>
        <taxon>Pseudomonadota</taxon>
        <taxon>Gammaproteobacteria</taxon>
        <taxon>Pseudomonadales</taxon>
        <taxon>Pseudomonadaceae</taxon>
        <taxon>Pseudomonas</taxon>
    </lineage>
</organism>
<dbReference type="CDD" id="cd00383">
    <property type="entry name" value="trans_reg_C"/>
    <property type="match status" value="1"/>
</dbReference>
<dbReference type="Gene3D" id="6.10.250.690">
    <property type="match status" value="1"/>
</dbReference>
<sequence length="227" mass="25359">MKLLIVEDHPSLRDLLGRHLRRSGFVVDSAEDGKAALAMLELSQYDAMLLDLGLPDMDGLQLLSQRSRSRNLHLPCLILTARDALDSRIAGLDAGADDYLLKPFEMAELEARLRAILRRAGPRPDSRLHIGNLSFCEQHRDVQVDARPLVLPKRELALLEELLRSAPRVVVKDHLEERLYALDQAVTPNAIEAAVSRLRRKLAKAGADASIETLRGLGYRLTQRQAL</sequence>
<feature type="domain" description="OmpR/PhoB-type" evidence="9">
    <location>
        <begin position="125"/>
        <end position="223"/>
    </location>
</feature>
<protein>
    <submittedName>
        <fullName evidence="10">Two-component system response regulator</fullName>
    </submittedName>
</protein>
<keyword evidence="1 6" id="KW-0597">Phosphoprotein</keyword>
<keyword evidence="5" id="KW-0804">Transcription</keyword>
<dbReference type="GO" id="GO:0000976">
    <property type="term" value="F:transcription cis-regulatory region binding"/>
    <property type="evidence" value="ECO:0007669"/>
    <property type="project" value="TreeGrafter"/>
</dbReference>
<accession>A0A2A3MK07</accession>
<evidence type="ECO:0000256" key="5">
    <source>
        <dbReference type="ARBA" id="ARBA00023163"/>
    </source>
</evidence>
<dbReference type="GO" id="GO:0000156">
    <property type="term" value="F:phosphorelay response regulator activity"/>
    <property type="evidence" value="ECO:0007669"/>
    <property type="project" value="TreeGrafter"/>
</dbReference>
<evidence type="ECO:0000313" key="11">
    <source>
        <dbReference type="Proteomes" id="UP000242313"/>
    </source>
</evidence>
<dbReference type="CDD" id="cd17624">
    <property type="entry name" value="REC_OmpR_PmrA-like"/>
    <property type="match status" value="1"/>
</dbReference>
<evidence type="ECO:0000256" key="3">
    <source>
        <dbReference type="ARBA" id="ARBA00023015"/>
    </source>
</evidence>
<evidence type="ECO:0000259" key="9">
    <source>
        <dbReference type="PROSITE" id="PS51755"/>
    </source>
</evidence>
<dbReference type="SMART" id="SM00862">
    <property type="entry name" value="Trans_reg_C"/>
    <property type="match status" value="1"/>
</dbReference>
<dbReference type="PANTHER" id="PTHR48111">
    <property type="entry name" value="REGULATOR OF RPOS"/>
    <property type="match status" value="1"/>
</dbReference>
<dbReference type="PROSITE" id="PS50110">
    <property type="entry name" value="RESPONSE_REGULATORY"/>
    <property type="match status" value="1"/>
</dbReference>
<evidence type="ECO:0000256" key="6">
    <source>
        <dbReference type="PROSITE-ProRule" id="PRU00169"/>
    </source>
</evidence>
<evidence type="ECO:0000256" key="4">
    <source>
        <dbReference type="ARBA" id="ARBA00023125"/>
    </source>
</evidence>
<dbReference type="RefSeq" id="WP_096003800.1">
    <property type="nucleotide sequence ID" value="NZ_NTMR01000005.1"/>
</dbReference>
<keyword evidence="2" id="KW-0902">Two-component regulatory system</keyword>
<dbReference type="InterPro" id="IPR036388">
    <property type="entry name" value="WH-like_DNA-bd_sf"/>
</dbReference>
<evidence type="ECO:0000256" key="7">
    <source>
        <dbReference type="PROSITE-ProRule" id="PRU01091"/>
    </source>
</evidence>
<dbReference type="FunFam" id="3.40.50.2300:FF:000002">
    <property type="entry name" value="DNA-binding response regulator PhoP"/>
    <property type="match status" value="1"/>
</dbReference>
<dbReference type="SUPFAM" id="SSF52172">
    <property type="entry name" value="CheY-like"/>
    <property type="match status" value="1"/>
</dbReference>
<dbReference type="Gene3D" id="3.40.50.2300">
    <property type="match status" value="1"/>
</dbReference>
<feature type="DNA-binding region" description="OmpR/PhoB-type" evidence="7">
    <location>
        <begin position="125"/>
        <end position="223"/>
    </location>
</feature>
<comment type="caution">
    <text evidence="10">The sequence shown here is derived from an EMBL/GenBank/DDBJ whole genome shotgun (WGS) entry which is preliminary data.</text>
</comment>
<evidence type="ECO:0000259" key="8">
    <source>
        <dbReference type="PROSITE" id="PS50110"/>
    </source>
</evidence>
<dbReference type="Gene3D" id="1.10.10.10">
    <property type="entry name" value="Winged helix-like DNA-binding domain superfamily/Winged helix DNA-binding domain"/>
    <property type="match status" value="1"/>
</dbReference>
<dbReference type="InterPro" id="IPR001867">
    <property type="entry name" value="OmpR/PhoB-type_DNA-bd"/>
</dbReference>
<dbReference type="EMBL" id="NTMR01000005">
    <property type="protein sequence ID" value="PBK05131.1"/>
    <property type="molecule type" value="Genomic_DNA"/>
</dbReference>
<dbReference type="PROSITE" id="PS51755">
    <property type="entry name" value="OMPR_PHOB"/>
    <property type="match status" value="1"/>
</dbReference>
<dbReference type="Pfam" id="PF00486">
    <property type="entry name" value="Trans_reg_C"/>
    <property type="match status" value="1"/>
</dbReference>
<reference evidence="10 11" key="1">
    <citation type="submission" date="2017-09" db="EMBL/GenBank/DDBJ databases">
        <title>Pseudomonas abyssi sp. nov. isolated from Abyssopelagic Water.</title>
        <authorList>
            <person name="Wei Y."/>
        </authorList>
    </citation>
    <scope>NUCLEOTIDE SEQUENCE [LARGE SCALE GENOMIC DNA]</scope>
    <source>
        <strain evidence="10 11">MT5</strain>
    </source>
</reference>
<dbReference type="AlphaFoldDB" id="A0A2A3MK07"/>
<dbReference type="SMART" id="SM00448">
    <property type="entry name" value="REC"/>
    <property type="match status" value="1"/>
</dbReference>
<feature type="modified residue" description="4-aspartylphosphate" evidence="6">
    <location>
        <position position="51"/>
    </location>
</feature>